<reference evidence="5" key="1">
    <citation type="submission" date="2021-02" db="EMBL/GenBank/DDBJ databases">
        <authorList>
            <person name="Nowell W R."/>
        </authorList>
    </citation>
    <scope>NUCLEOTIDE SEQUENCE</scope>
</reference>
<dbReference type="SUPFAM" id="SSF46785">
    <property type="entry name" value="Winged helix' DNA-binding domain"/>
    <property type="match status" value="1"/>
</dbReference>
<dbReference type="InterPro" id="IPR054559">
    <property type="entry name" value="PSMD12-CSN4-like_N"/>
</dbReference>
<accession>A0A814N8P4</accession>
<evidence type="ECO:0000313" key="6">
    <source>
        <dbReference type="Proteomes" id="UP000663832"/>
    </source>
</evidence>
<sequence length="452" mass="53566">MGDTDRHIKMEIDYSSIVDQKLKECDELMKDETKLNEALERLLPLEKQTRTAADAISTGRVLVAIVKYCYIAKQWEQMNEHIITLSKRRSQLKQAITKMVQEAYELVEKTPDLDTKLKLIETLRNVTTGKIFVENERARLTKKLSDIYEGQGKTKEAAEILQELQVETYGTMDRREKIEFLLEQMRLCLAKHDYVRTQIISKKINTKAFEDEASHDLKLKYYELMIEMDLHEKNYFDVCQHYKHYYETPRIKQDSEKMKQALKHVVLYLTLSSYNNEQSDFLHRLFLDKNLEEIPKYKDLLQRFKTQELIHWKDIQTNFENELKNGTNNDLATKVFTKENDGDKRWEDFKSRIVEHNIRIMAKYYTRVRTEKLANLLDLTKDEAEKFLSDLVSNKTIIAKIDRLQNIITFQQHKSPQEILNDWSVNLNSLMTIINKTCHLINKEETVHAART</sequence>
<dbReference type="PROSITE" id="PS50250">
    <property type="entry name" value="PCI"/>
    <property type="match status" value="1"/>
</dbReference>
<evidence type="ECO:0000256" key="2">
    <source>
        <dbReference type="ARBA" id="ARBA00022942"/>
    </source>
</evidence>
<dbReference type="InterPro" id="IPR036390">
    <property type="entry name" value="WH_DNA-bd_sf"/>
</dbReference>
<dbReference type="FunFam" id="1.10.10.10:FF:000070">
    <property type="entry name" value="26S proteasome non-ATPase regulatory subunit 12"/>
    <property type="match status" value="1"/>
</dbReference>
<dbReference type="Pfam" id="PF01399">
    <property type="entry name" value="PCI"/>
    <property type="match status" value="1"/>
</dbReference>
<dbReference type="InterPro" id="IPR040896">
    <property type="entry name" value="RPN5_C"/>
</dbReference>
<dbReference type="EMBL" id="CAJNOM010000121">
    <property type="protein sequence ID" value="CAF1090001.1"/>
    <property type="molecule type" value="Genomic_DNA"/>
</dbReference>
<feature type="domain" description="PCI" evidence="3">
    <location>
        <begin position="237"/>
        <end position="415"/>
    </location>
</feature>
<organism evidence="5 6">
    <name type="scientific">Adineta steineri</name>
    <dbReference type="NCBI Taxonomy" id="433720"/>
    <lineage>
        <taxon>Eukaryota</taxon>
        <taxon>Metazoa</taxon>
        <taxon>Spiralia</taxon>
        <taxon>Gnathifera</taxon>
        <taxon>Rotifera</taxon>
        <taxon>Eurotatoria</taxon>
        <taxon>Bdelloidea</taxon>
        <taxon>Adinetida</taxon>
        <taxon>Adinetidae</taxon>
        <taxon>Adineta</taxon>
    </lineage>
</organism>
<dbReference type="GO" id="GO:0005634">
    <property type="term" value="C:nucleus"/>
    <property type="evidence" value="ECO:0007669"/>
    <property type="project" value="UniProtKB-ARBA"/>
</dbReference>
<comment type="caution">
    <text evidence="5">The sequence shown here is derived from an EMBL/GenBank/DDBJ whole genome shotgun (WGS) entry which is preliminary data.</text>
</comment>
<dbReference type="PANTHER" id="PTHR10855">
    <property type="entry name" value="26S PROTEASOME NON-ATPASE REGULATORY SUBUNIT 12/COP9 SIGNALOSOME COMPLEX SUBUNIT 4"/>
    <property type="match status" value="1"/>
</dbReference>
<evidence type="ECO:0000259" key="3">
    <source>
        <dbReference type="PROSITE" id="PS50250"/>
    </source>
</evidence>
<dbReference type="AlphaFoldDB" id="A0A814N8P4"/>
<comment type="similarity">
    <text evidence="1">Belongs to the proteasome subunit p55 family.</text>
</comment>
<dbReference type="PANTHER" id="PTHR10855:SF1">
    <property type="entry name" value="26S PROTEASOME NON-ATPASE REGULATORY SUBUNIT 12"/>
    <property type="match status" value="1"/>
</dbReference>
<evidence type="ECO:0000313" key="5">
    <source>
        <dbReference type="EMBL" id="CAF1090001.1"/>
    </source>
</evidence>
<gene>
    <name evidence="4" type="ORF">BJG266_LOCUS1103</name>
    <name evidence="5" type="ORF">QVE165_LOCUS19710</name>
</gene>
<dbReference type="GO" id="GO:0008541">
    <property type="term" value="C:proteasome regulatory particle, lid subcomplex"/>
    <property type="evidence" value="ECO:0007669"/>
    <property type="project" value="TreeGrafter"/>
</dbReference>
<dbReference type="Gene3D" id="1.10.10.10">
    <property type="entry name" value="Winged helix-like DNA-binding domain superfamily/Winged helix DNA-binding domain"/>
    <property type="match status" value="1"/>
</dbReference>
<dbReference type="SMART" id="SM00088">
    <property type="entry name" value="PINT"/>
    <property type="match status" value="1"/>
</dbReference>
<dbReference type="EMBL" id="CAJNOI010000002">
    <property type="protein sequence ID" value="CAF0729816.1"/>
    <property type="molecule type" value="Genomic_DNA"/>
</dbReference>
<dbReference type="GO" id="GO:0005737">
    <property type="term" value="C:cytoplasm"/>
    <property type="evidence" value="ECO:0007669"/>
    <property type="project" value="TreeGrafter"/>
</dbReference>
<keyword evidence="6" id="KW-1185">Reference proteome</keyword>
<evidence type="ECO:0000256" key="1">
    <source>
        <dbReference type="ARBA" id="ARBA00006397"/>
    </source>
</evidence>
<dbReference type="Proteomes" id="UP000663877">
    <property type="component" value="Unassembled WGS sequence"/>
</dbReference>
<dbReference type="Pfam" id="PF22241">
    <property type="entry name" value="PSMD12-CSN4_N"/>
    <property type="match status" value="1"/>
</dbReference>
<dbReference type="OrthoDB" id="268763at2759"/>
<keyword evidence="2" id="KW-0647">Proteasome</keyword>
<name>A0A814N8P4_9BILA</name>
<evidence type="ECO:0000313" key="4">
    <source>
        <dbReference type="EMBL" id="CAF0729816.1"/>
    </source>
</evidence>
<dbReference type="Pfam" id="PF18098">
    <property type="entry name" value="RPN5_C"/>
    <property type="match status" value="1"/>
</dbReference>
<dbReference type="InterPro" id="IPR000717">
    <property type="entry name" value="PCI_dom"/>
</dbReference>
<proteinExistence type="inferred from homology"/>
<dbReference type="Proteomes" id="UP000663832">
    <property type="component" value="Unassembled WGS sequence"/>
</dbReference>
<dbReference type="InterPro" id="IPR040134">
    <property type="entry name" value="PSMD12/CSN4"/>
</dbReference>
<dbReference type="InterPro" id="IPR036388">
    <property type="entry name" value="WH-like_DNA-bd_sf"/>
</dbReference>
<protein>
    <recommendedName>
        <fullName evidence="3">PCI domain-containing protein</fullName>
    </recommendedName>
</protein>